<dbReference type="InterPro" id="IPR016024">
    <property type="entry name" value="ARM-type_fold"/>
</dbReference>
<dbReference type="GO" id="GO:0005847">
    <property type="term" value="C:mRNA cleavage and polyadenylation specificity factor complex"/>
    <property type="evidence" value="ECO:0007669"/>
    <property type="project" value="TreeGrafter"/>
</dbReference>
<feature type="domain" description="Symplekin/Pta1 N-terminal" evidence="5">
    <location>
        <begin position="92"/>
        <end position="309"/>
    </location>
</feature>
<name>A0AAN7TQZ9_9PEZI</name>
<evidence type="ECO:0000256" key="2">
    <source>
        <dbReference type="ARBA" id="ARBA00022664"/>
    </source>
</evidence>
<evidence type="ECO:0000313" key="6">
    <source>
        <dbReference type="EMBL" id="KAK5117634.1"/>
    </source>
</evidence>
<organism evidence="6 7">
    <name type="scientific">Meristemomyces frigidus</name>
    <dbReference type="NCBI Taxonomy" id="1508187"/>
    <lineage>
        <taxon>Eukaryota</taxon>
        <taxon>Fungi</taxon>
        <taxon>Dikarya</taxon>
        <taxon>Ascomycota</taxon>
        <taxon>Pezizomycotina</taxon>
        <taxon>Dothideomycetes</taxon>
        <taxon>Dothideomycetidae</taxon>
        <taxon>Mycosphaerellales</taxon>
        <taxon>Teratosphaeriaceae</taxon>
        <taxon>Meristemomyces</taxon>
    </lineage>
</organism>
<evidence type="ECO:0000256" key="3">
    <source>
        <dbReference type="ARBA" id="ARBA00023242"/>
    </source>
</evidence>
<evidence type="ECO:0000256" key="4">
    <source>
        <dbReference type="SAM" id="MobiDB-lite"/>
    </source>
</evidence>
<dbReference type="InterPro" id="IPR011989">
    <property type="entry name" value="ARM-like"/>
</dbReference>
<keyword evidence="3" id="KW-0539">Nucleus</keyword>
<dbReference type="EMBL" id="JAVRRL010000004">
    <property type="protein sequence ID" value="KAK5117634.1"/>
    <property type="molecule type" value="Genomic_DNA"/>
</dbReference>
<feature type="compositionally biased region" description="Low complexity" evidence="4">
    <location>
        <begin position="346"/>
        <end position="356"/>
    </location>
</feature>
<dbReference type="PANTHER" id="PTHR15245">
    <property type="entry name" value="SYMPLEKIN-RELATED"/>
    <property type="match status" value="1"/>
</dbReference>
<dbReference type="Proteomes" id="UP001310890">
    <property type="component" value="Unassembled WGS sequence"/>
</dbReference>
<comment type="caution">
    <text evidence="6">The sequence shown here is derived from an EMBL/GenBank/DDBJ whole genome shotgun (WGS) entry which is preliminary data.</text>
</comment>
<dbReference type="SUPFAM" id="SSF48371">
    <property type="entry name" value="ARM repeat"/>
    <property type="match status" value="1"/>
</dbReference>
<gene>
    <name evidence="6" type="ORF">LTR62_005057</name>
</gene>
<reference evidence="6" key="1">
    <citation type="submission" date="2023-08" db="EMBL/GenBank/DDBJ databases">
        <title>Black Yeasts Isolated from many extreme environments.</title>
        <authorList>
            <person name="Coleine C."/>
            <person name="Stajich J.E."/>
            <person name="Selbmann L."/>
        </authorList>
    </citation>
    <scope>NUCLEOTIDE SEQUENCE</scope>
    <source>
        <strain evidence="6">CCFEE 5401</strain>
    </source>
</reference>
<dbReference type="AlphaFoldDB" id="A0AAN7TQZ9"/>
<dbReference type="Gene3D" id="1.25.10.10">
    <property type="entry name" value="Leucine-rich Repeat Variant"/>
    <property type="match status" value="1"/>
</dbReference>
<evidence type="ECO:0000259" key="5">
    <source>
        <dbReference type="Pfam" id="PF11935"/>
    </source>
</evidence>
<sequence>MGDPGSILRSLNEARNICLATPATYPQVIPGVLPVIGAQQHLDLRRWGSDFLAETFASPVVSGEDKQKLSLLVLDTLRSYQNRREEIGEDEDPAVIKSAVQCAASIYPYIFRHTLSHPDTTEVWARMASIKSTILRTMDDSAPGVRICGVKFISRVVLVQTPGLIADPRRPELNEISLALLGRDHAVLQPSQLEAEASGLLDRLLGVLQDNSSDALVVTATLNSLAALVHRRASISNKILMTVLNFNPLTPAKAGLAAMGGRERVALKSMTKTTMSFLVNVLKRNPNHALALRLQQRTEQLKHSMVEIFSESGPGKRSAPDEPTDGLDNNKRARLNNEVTNGTTAQQQPPQQSTSPQPLPPGEVSYRELFTLNPDPSAASFHVEAIPLHIVNQLVLPLLGSIDSARLTAALTAVQRRYLEFKQRPPLTALQSAMAVLGEEDEDYDPGTEMTLAGDRAAVMNGLDQAPPQGQMNEGPIQPITLEPGPPLTLQEKEQYGKIALTRVFETLANIDKDVQLKPGKKVDEAKGFNRLASTNMGHDREGWIMLLTRLATRTTLGLNDTNETLVKQENSERSLVKNGQSFTLADGIRDSVLAYVMDDFRRRIDVAIMWLNEEWFCDRLLYQQRNTDESERPTMLDGDLPNYTHYLHTTLDRLIPFLDTGKDGRTLIRFLSEIPEIDGKVLDKVCKLADDPELVQMCSQVLLYLIMFRPPVRSMAIERAVGVWRRGGDARAAFGKVVGRWAPEVLKEEEGGAGGEVKGEA</sequence>
<proteinExistence type="predicted"/>
<protein>
    <recommendedName>
        <fullName evidence="5">Symplekin/Pta1 N-terminal domain-containing protein</fullName>
    </recommendedName>
</protein>
<evidence type="ECO:0000313" key="7">
    <source>
        <dbReference type="Proteomes" id="UP001310890"/>
    </source>
</evidence>
<dbReference type="PANTHER" id="PTHR15245:SF20">
    <property type="entry name" value="SYMPLEKIN"/>
    <property type="match status" value="1"/>
</dbReference>
<dbReference type="GO" id="GO:0006397">
    <property type="term" value="P:mRNA processing"/>
    <property type="evidence" value="ECO:0007669"/>
    <property type="project" value="UniProtKB-KW"/>
</dbReference>
<dbReference type="InterPro" id="IPR021850">
    <property type="entry name" value="Symplekin/Pta1"/>
</dbReference>
<feature type="region of interest" description="Disordered" evidence="4">
    <location>
        <begin position="309"/>
        <end position="364"/>
    </location>
</feature>
<dbReference type="Pfam" id="PF11935">
    <property type="entry name" value="SYMPK_PTA1_N"/>
    <property type="match status" value="1"/>
</dbReference>
<keyword evidence="2" id="KW-0507">mRNA processing</keyword>
<accession>A0AAN7TQZ9</accession>
<evidence type="ECO:0000256" key="1">
    <source>
        <dbReference type="ARBA" id="ARBA00004123"/>
    </source>
</evidence>
<comment type="subcellular location">
    <subcellularLocation>
        <location evidence="1">Nucleus</location>
    </subcellularLocation>
</comment>
<dbReference type="InterPro" id="IPR032460">
    <property type="entry name" value="Symplekin/Pta1_N"/>
</dbReference>